<keyword evidence="2" id="KW-0812">Transmembrane</keyword>
<feature type="transmembrane region" description="Helical" evidence="2">
    <location>
        <begin position="120"/>
        <end position="136"/>
    </location>
</feature>
<proteinExistence type="predicted"/>
<protein>
    <submittedName>
        <fullName evidence="3">Histone-like protein Hns</fullName>
    </submittedName>
</protein>
<dbReference type="STRING" id="44010.AWC00_22780"/>
<keyword evidence="2" id="KW-0472">Membrane</keyword>
<evidence type="ECO:0000256" key="2">
    <source>
        <dbReference type="SAM" id="Phobius"/>
    </source>
</evidence>
<keyword evidence="4" id="KW-1185">Reference proteome</keyword>
<dbReference type="Proteomes" id="UP000467385">
    <property type="component" value="Chromosome"/>
</dbReference>
<evidence type="ECO:0000256" key="1">
    <source>
        <dbReference type="SAM" id="MobiDB-lite"/>
    </source>
</evidence>
<sequence>MADPQDQPEGQPDGASEPPAKKSPPDAAKKAPAKKAPAKKAPAKKAPAKKAPAKKAPAKKVQPAPPKPAGQPLGHVQPIETNGQLDAAKDAAAHAKSTVESANDPVSGDAHAPAARTPQVPLLVALAVSVLAILLVRQLRRH</sequence>
<feature type="region of interest" description="Disordered" evidence="1">
    <location>
        <begin position="1"/>
        <end position="113"/>
    </location>
</feature>
<organism evidence="3 4">
    <name type="scientific">Mycobacterium conspicuum</name>
    <dbReference type="NCBI Taxonomy" id="44010"/>
    <lineage>
        <taxon>Bacteria</taxon>
        <taxon>Bacillati</taxon>
        <taxon>Actinomycetota</taxon>
        <taxon>Actinomycetes</taxon>
        <taxon>Mycobacteriales</taxon>
        <taxon>Mycobacteriaceae</taxon>
        <taxon>Mycobacterium</taxon>
    </lineage>
</organism>
<feature type="compositionally biased region" description="Basic residues" evidence="1">
    <location>
        <begin position="31"/>
        <end position="58"/>
    </location>
</feature>
<name>A0A1X1T094_9MYCO</name>
<accession>A0A1X1T094</accession>
<keyword evidence="2" id="KW-1133">Transmembrane helix</keyword>
<feature type="compositionally biased region" description="Basic and acidic residues" evidence="1">
    <location>
        <begin position="19"/>
        <end position="29"/>
    </location>
</feature>
<dbReference type="EMBL" id="AP022613">
    <property type="protein sequence ID" value="BBZ42175.1"/>
    <property type="molecule type" value="Genomic_DNA"/>
</dbReference>
<evidence type="ECO:0000313" key="4">
    <source>
        <dbReference type="Proteomes" id="UP000467385"/>
    </source>
</evidence>
<dbReference type="AlphaFoldDB" id="A0A1X1T094"/>
<gene>
    <name evidence="3" type="primary">hns</name>
    <name evidence="3" type="ORF">MCNS_52380</name>
</gene>
<dbReference type="RefSeq" id="WP_085235054.1">
    <property type="nucleotide sequence ID" value="NZ_AP022613.1"/>
</dbReference>
<reference evidence="3 4" key="1">
    <citation type="journal article" date="2019" name="Emerg. Microbes Infect.">
        <title>Comprehensive subspecies identification of 175 nontuberculous mycobacteria species based on 7547 genomic profiles.</title>
        <authorList>
            <person name="Matsumoto Y."/>
            <person name="Kinjo T."/>
            <person name="Motooka D."/>
            <person name="Nabeya D."/>
            <person name="Jung N."/>
            <person name="Uechi K."/>
            <person name="Horii T."/>
            <person name="Iida T."/>
            <person name="Fujita J."/>
            <person name="Nakamura S."/>
        </authorList>
    </citation>
    <scope>NUCLEOTIDE SEQUENCE [LARGE SCALE GENOMIC DNA]</scope>
    <source>
        <strain evidence="3 4">JCM 14738</strain>
    </source>
</reference>
<evidence type="ECO:0000313" key="3">
    <source>
        <dbReference type="EMBL" id="BBZ42175.1"/>
    </source>
</evidence>